<name>A0ABT3K7Z3_9PROT</name>
<evidence type="ECO:0000256" key="1">
    <source>
        <dbReference type="SAM" id="MobiDB-lite"/>
    </source>
</evidence>
<comment type="caution">
    <text evidence="3">The sequence shown here is derived from an EMBL/GenBank/DDBJ whole genome shotgun (WGS) entry which is preliminary data.</text>
</comment>
<organism evidence="3 4">
    <name type="scientific">Gluconacetobacter entanii</name>
    <dbReference type="NCBI Taxonomy" id="108528"/>
    <lineage>
        <taxon>Bacteria</taxon>
        <taxon>Pseudomonadati</taxon>
        <taxon>Pseudomonadota</taxon>
        <taxon>Alphaproteobacteria</taxon>
        <taxon>Acetobacterales</taxon>
        <taxon>Acetobacteraceae</taxon>
        <taxon>Gluconacetobacter</taxon>
    </lineage>
</organism>
<protein>
    <submittedName>
        <fullName evidence="3">DUF4145 domain-containing protein</fullName>
    </submittedName>
</protein>
<feature type="region of interest" description="Disordered" evidence="1">
    <location>
        <begin position="219"/>
        <end position="239"/>
    </location>
</feature>
<accession>A0ABT3K7Z3</accession>
<evidence type="ECO:0000259" key="2">
    <source>
        <dbReference type="Pfam" id="PF13643"/>
    </source>
</evidence>
<dbReference type="EMBL" id="JANGSQ010000108">
    <property type="protein sequence ID" value="MCW4591540.1"/>
    <property type="molecule type" value="Genomic_DNA"/>
</dbReference>
<dbReference type="Pfam" id="PF13643">
    <property type="entry name" value="DUF4145"/>
    <property type="match status" value="1"/>
</dbReference>
<reference evidence="3 4" key="1">
    <citation type="submission" date="2022-07" db="EMBL/GenBank/DDBJ databases">
        <title>Genome stability of Gluconacetobacter entanii AV429.</title>
        <authorList>
            <person name="Trcek J."/>
            <person name="Cepec E."/>
        </authorList>
    </citation>
    <scope>NUCLEOTIDE SEQUENCE [LARGE SCALE GENOMIC DNA]</scope>
    <source>
        <strain evidence="3 4">AV429_2022</strain>
    </source>
</reference>
<proteinExistence type="predicted"/>
<keyword evidence="4" id="KW-1185">Reference proteome</keyword>
<gene>
    <name evidence="3" type="ORF">NO263_13210</name>
</gene>
<sequence length="239" mass="26619">MVRIALECPFCLEKRTNFEIVGMSTVAEEAPTPQAVQTGAAQCLNTHCRRFIAFLVRPLSPRAWETMINTVRGDGSISSLVEVIETCPEQPRPNIPRYLPPDVHSLLLEAEEVRLAKCFRAACVAYRTALDVATKELCASGRAKRLKLIDRIDRLEKEHKITPALREWAHTVRTIANEPAHMPTVVPREDAEEVAEITRMIMKYLFELPAAVAKAKEAAAERKKDGSKAIPALPAPDTE</sequence>
<evidence type="ECO:0000313" key="3">
    <source>
        <dbReference type="EMBL" id="MCW4591540.1"/>
    </source>
</evidence>
<feature type="domain" description="DUF4145" evidence="2">
    <location>
        <begin position="110"/>
        <end position="198"/>
    </location>
</feature>
<dbReference type="RefSeq" id="WP_171791173.1">
    <property type="nucleotide sequence ID" value="NZ_JABJWD010000073.1"/>
</dbReference>
<dbReference type="Proteomes" id="UP001526337">
    <property type="component" value="Unassembled WGS sequence"/>
</dbReference>
<dbReference type="InterPro" id="IPR025285">
    <property type="entry name" value="DUF4145"/>
</dbReference>
<evidence type="ECO:0000313" key="4">
    <source>
        <dbReference type="Proteomes" id="UP001526337"/>
    </source>
</evidence>